<accession>A0ABV2JYL8</accession>
<organism evidence="1 2">
    <name type="scientific">Dyella japonica</name>
    <dbReference type="NCBI Taxonomy" id="231455"/>
    <lineage>
        <taxon>Bacteria</taxon>
        <taxon>Pseudomonadati</taxon>
        <taxon>Pseudomonadota</taxon>
        <taxon>Gammaproteobacteria</taxon>
        <taxon>Lysobacterales</taxon>
        <taxon>Rhodanobacteraceae</taxon>
        <taxon>Dyella</taxon>
    </lineage>
</organism>
<evidence type="ECO:0000313" key="1">
    <source>
        <dbReference type="EMBL" id="MET3653936.1"/>
    </source>
</evidence>
<keyword evidence="2" id="KW-1185">Reference proteome</keyword>
<dbReference type="Gene3D" id="1.25.40.10">
    <property type="entry name" value="Tetratricopeptide repeat domain"/>
    <property type="match status" value="1"/>
</dbReference>
<evidence type="ECO:0008006" key="3">
    <source>
        <dbReference type="Google" id="ProtNLM"/>
    </source>
</evidence>
<sequence>MARAARLGATSDREADFIRAGGVLFQAGQGISIGQRTEAYERAMAQVAGKNPSDTESQVFYALAMLSNVSPTDKTHAKQKQAIAVLEPLFRAHPDHPGLAHYLIHACDSQELAQQGLPAARAYAKIAPSAPHALHMPSHIFTRLGLWDDSIQSNLASKQSAHAHGDAMGELHAMDYLVYAYLQEGKDGQAQLVVEEMKGMRSLDMNEFAIAYAATAMPIRLAVESGRWSDAAKVEALANVSPSIQAIAIWSKGMGLARTDRAGEAREEVARLRRIEKQLRDSGDDYWAVQTAVLADEVSAWSSQASGNADQARLLLQAAADREDSLEKRPVTPGPILPAREQLGDLLLLQGHPEAASDAYGAALIQAPGRRGALLGKARADQGVH</sequence>
<dbReference type="EMBL" id="JBEPMU010000006">
    <property type="protein sequence ID" value="MET3653936.1"/>
    <property type="molecule type" value="Genomic_DNA"/>
</dbReference>
<protein>
    <recommendedName>
        <fullName evidence="3">Tetratricopeptide repeat protein</fullName>
    </recommendedName>
</protein>
<dbReference type="PANTHER" id="PTHR45588:SF1">
    <property type="entry name" value="WW DOMAIN-CONTAINING PROTEIN"/>
    <property type="match status" value="1"/>
</dbReference>
<comment type="caution">
    <text evidence="1">The sequence shown here is derived from an EMBL/GenBank/DDBJ whole genome shotgun (WGS) entry which is preliminary data.</text>
</comment>
<reference evidence="1 2" key="1">
    <citation type="submission" date="2024-06" db="EMBL/GenBank/DDBJ databases">
        <title>Sorghum-associated microbial communities from plants grown in Nebraska, USA.</title>
        <authorList>
            <person name="Schachtman D."/>
        </authorList>
    </citation>
    <scope>NUCLEOTIDE SEQUENCE [LARGE SCALE GENOMIC DNA]</scope>
    <source>
        <strain evidence="1 2">1073</strain>
    </source>
</reference>
<evidence type="ECO:0000313" key="2">
    <source>
        <dbReference type="Proteomes" id="UP001549184"/>
    </source>
</evidence>
<dbReference type="SUPFAM" id="SSF48452">
    <property type="entry name" value="TPR-like"/>
    <property type="match status" value="1"/>
</dbReference>
<gene>
    <name evidence="1" type="ORF">ABIC75_003674</name>
</gene>
<proteinExistence type="predicted"/>
<dbReference type="RefSeq" id="WP_354015313.1">
    <property type="nucleotide sequence ID" value="NZ_JBEPMU010000006.1"/>
</dbReference>
<dbReference type="Proteomes" id="UP001549184">
    <property type="component" value="Unassembled WGS sequence"/>
</dbReference>
<dbReference type="PANTHER" id="PTHR45588">
    <property type="entry name" value="TPR DOMAIN-CONTAINING PROTEIN"/>
    <property type="match status" value="1"/>
</dbReference>
<dbReference type="InterPro" id="IPR011990">
    <property type="entry name" value="TPR-like_helical_dom_sf"/>
</dbReference>
<name>A0ABV2JYL8_9GAMM</name>